<dbReference type="PANTHER" id="PTHR24180">
    <property type="entry name" value="CYCLIN-DEPENDENT KINASE INHIBITOR 2C-RELATED"/>
    <property type="match status" value="1"/>
</dbReference>
<dbReference type="Pfam" id="PF12796">
    <property type="entry name" value="Ank_2"/>
    <property type="match status" value="1"/>
</dbReference>
<keyword evidence="7" id="KW-1185">Reference proteome</keyword>
<evidence type="ECO:0000256" key="2">
    <source>
        <dbReference type="ARBA" id="ARBA00023043"/>
    </source>
</evidence>
<dbReference type="SUPFAM" id="SSF48403">
    <property type="entry name" value="Ankyrin repeat"/>
    <property type="match status" value="1"/>
</dbReference>
<dbReference type="EMBL" id="JBANMG010000004">
    <property type="protein sequence ID" value="KAK6953991.1"/>
    <property type="molecule type" value="Genomic_DNA"/>
</dbReference>
<evidence type="ECO:0000256" key="4">
    <source>
        <dbReference type="SAM" id="MobiDB-lite"/>
    </source>
</evidence>
<reference evidence="6 7" key="1">
    <citation type="journal article" date="2024" name="Front Chem Biol">
        <title>Unveiling the potential of Daldinia eschscholtzii MFLUCC 19-0629 through bioactivity and bioinformatics studies for enhanced sustainable agriculture production.</title>
        <authorList>
            <person name="Brooks S."/>
            <person name="Weaver J.A."/>
            <person name="Klomchit A."/>
            <person name="Alharthi S.A."/>
            <person name="Onlamun T."/>
            <person name="Nurani R."/>
            <person name="Vong T.K."/>
            <person name="Alberti F."/>
            <person name="Greco C."/>
        </authorList>
    </citation>
    <scope>NUCLEOTIDE SEQUENCE [LARGE SCALE GENOMIC DNA]</scope>
    <source>
        <strain evidence="6">MFLUCC 19-0629</strain>
    </source>
</reference>
<evidence type="ECO:0000256" key="1">
    <source>
        <dbReference type="ARBA" id="ARBA00022737"/>
    </source>
</evidence>
<keyword evidence="2 3" id="KW-0040">ANK repeat</keyword>
<dbReference type="SMART" id="SM00248">
    <property type="entry name" value="ANK"/>
    <property type="match status" value="2"/>
</dbReference>
<feature type="repeat" description="ANK" evidence="3">
    <location>
        <begin position="170"/>
        <end position="202"/>
    </location>
</feature>
<feature type="domain" description="Single-strand DNA deaminase toxin A-like C-terminal" evidence="5">
    <location>
        <begin position="317"/>
        <end position="374"/>
    </location>
</feature>
<dbReference type="Pfam" id="PF24120">
    <property type="entry name" value="SsdA_C"/>
    <property type="match status" value="1"/>
</dbReference>
<evidence type="ECO:0000256" key="3">
    <source>
        <dbReference type="PROSITE-ProRule" id="PRU00023"/>
    </source>
</evidence>
<evidence type="ECO:0000313" key="7">
    <source>
        <dbReference type="Proteomes" id="UP001369815"/>
    </source>
</evidence>
<dbReference type="PROSITE" id="PS50297">
    <property type="entry name" value="ANK_REP_REGION"/>
    <property type="match status" value="1"/>
</dbReference>
<gene>
    <name evidence="6" type="ORF">Daesc_003953</name>
</gene>
<dbReference type="Gene3D" id="1.25.40.20">
    <property type="entry name" value="Ankyrin repeat-containing domain"/>
    <property type="match status" value="1"/>
</dbReference>
<evidence type="ECO:0000313" key="6">
    <source>
        <dbReference type="EMBL" id="KAK6953991.1"/>
    </source>
</evidence>
<sequence>MTSEEEVRKLTLKAKVQWWDNQNIHVLCPLCDKIHLHSFNKDCFEHAGGARLPEISNPELPQCDVGISVQERNRGMSGFKALHLERISDARIDTMKSEMMKDNVDDVRGHLEVSPWQEVYFFLQDSDESGEAVLHIAARELSPEMVRLILETRDDERAYVEADVDAINCDGRTALMEAALWGRIENVLVLLEKGADVSKKCIDNNQLMCAADFARPSEENERRRGSRATSGRMSKPIDKQDMDTDTDAGAGVRRAIARLLEDAADKPDIYQLDAFVYQRSASDPETISLTTSYNLAGKKSKTVARMIRGGGLPEITAMSGWGHEQSGSIHLAGKTWTNTVRQLCKLIGFTPKSHGNDQDIPGQFNACHAEKQLIACFVYKHLFVHLPAPEELKVAEDQGIESRMSKLTLSDPKLEDLKKASPKNSLKSAIILSSIPICEDCISFTNEVNYKWGLDLQLRHCCVHPKCTYWKCTYC</sequence>
<dbReference type="Proteomes" id="UP001369815">
    <property type="component" value="Unassembled WGS sequence"/>
</dbReference>
<evidence type="ECO:0000259" key="5">
    <source>
        <dbReference type="Pfam" id="PF24120"/>
    </source>
</evidence>
<protein>
    <recommendedName>
        <fullName evidence="5">Single-strand DNA deaminase toxin A-like C-terminal domain-containing protein</fullName>
    </recommendedName>
</protein>
<dbReference type="InterPro" id="IPR051637">
    <property type="entry name" value="Ank_repeat_dom-contain_49"/>
</dbReference>
<dbReference type="PANTHER" id="PTHR24180:SF45">
    <property type="entry name" value="POLY [ADP-RIBOSE] POLYMERASE TANKYRASE"/>
    <property type="match status" value="1"/>
</dbReference>
<dbReference type="InterPro" id="IPR036770">
    <property type="entry name" value="Ankyrin_rpt-contain_sf"/>
</dbReference>
<comment type="caution">
    <text evidence="6">The sequence shown here is derived from an EMBL/GenBank/DDBJ whole genome shotgun (WGS) entry which is preliminary data.</text>
</comment>
<dbReference type="InterPro" id="IPR002110">
    <property type="entry name" value="Ankyrin_rpt"/>
</dbReference>
<name>A0AAX6MP77_9PEZI</name>
<organism evidence="6 7">
    <name type="scientific">Daldinia eschscholtzii</name>
    <dbReference type="NCBI Taxonomy" id="292717"/>
    <lineage>
        <taxon>Eukaryota</taxon>
        <taxon>Fungi</taxon>
        <taxon>Dikarya</taxon>
        <taxon>Ascomycota</taxon>
        <taxon>Pezizomycotina</taxon>
        <taxon>Sordariomycetes</taxon>
        <taxon>Xylariomycetidae</taxon>
        <taxon>Xylariales</taxon>
        <taxon>Hypoxylaceae</taxon>
        <taxon>Daldinia</taxon>
    </lineage>
</organism>
<feature type="region of interest" description="Disordered" evidence="4">
    <location>
        <begin position="215"/>
        <end position="248"/>
    </location>
</feature>
<dbReference type="AlphaFoldDB" id="A0AAX6MP77"/>
<dbReference type="InterPro" id="IPR057517">
    <property type="entry name" value="SsdA-like_C"/>
</dbReference>
<dbReference type="PROSITE" id="PS50088">
    <property type="entry name" value="ANK_REPEAT"/>
    <property type="match status" value="1"/>
</dbReference>
<accession>A0AAX6MP77</accession>
<keyword evidence="1" id="KW-0677">Repeat</keyword>
<proteinExistence type="predicted"/>